<feature type="compositionally biased region" description="Basic and acidic residues" evidence="2">
    <location>
        <begin position="237"/>
        <end position="253"/>
    </location>
</feature>
<dbReference type="NCBIfam" id="TIGR01643">
    <property type="entry name" value="YD_repeat_2x"/>
    <property type="match status" value="11"/>
</dbReference>
<dbReference type="Pfam" id="PF05593">
    <property type="entry name" value="RHS_repeat"/>
    <property type="match status" value="8"/>
</dbReference>
<dbReference type="EMBL" id="JANCPR020000036">
    <property type="protein sequence ID" value="MDJ1136089.1"/>
    <property type="molecule type" value="Genomic_DNA"/>
</dbReference>
<comment type="caution">
    <text evidence="6">The sequence shown here is derived from an EMBL/GenBank/DDBJ whole genome shotgun (WGS) entry which is preliminary data.</text>
</comment>
<sequence>MGLGDAFGALTDSAKDAYHDFVPDPVEDKIEGAVETGGEVLNKGANFAADQMDKAGWGTAADLTRSGGDVIANKTGGNVAERELGETEEANKLIHGSPTKLRSTADHLRDFQKAFNQVGRGLKGLDSQHLKGETADAFRRSVEAQPKKWFKAADACEKAAKALADFSRTVDWAQAEAADAITLFNKGKAASDRHQSNVSFYNDALKAYKEIPEKERVPGSLPDRPPADDPGEAQMQEAREKLAEARRQRDEAARAANTQTEAARDAAPPKPSYAQQARSGLTGGLLAVEHRIGGFANTGSSALNFAKGMSPITPHNVLNPDEYQTNLNSTAAGFKALANDPTGAVKQAYQSFLQDPEAFIGGGAFDVITGGSGRAAGVAARASRSGARHADDLAPSGRPPKSGPESERPGRESLDKEPDNASREGGDKETGKDPVDFATGRMLMPQTDLTLPGVLPLVFRRQFESSYRAGRWFGPTWSSTVDQRLEIDAEGVVLHGESNLLVAYPHPEPGTPVLPEKGPRRALERTSEGDYVLTDPGTCEVLHFTGPGGPAGCEGVALLEEISDRNGNRITFEYDEHGVPLSLVHSGGYHVRVETDQEAGRIAALHLAAAGPDGRDLEVVRFGYDTHGNLTEVTGSAGRPLRFGYDAEGRITSWTDTNDSRYEYAYDEHDRCVWQSGVDGHMCVTFEYGPVDPATGHRVTKVTDAPGDVSYCLVNDKDQVVAFTDPTGATTRTERDTRHRVLAHTDALGRTTRLERDAEGRVVRVLRPDGTAVTCAYDDAGFLSRYAGPDGAAWEHVHDERGNRVRSTESSGATTHYTYDDAGRLTSVTDALGHVTRVHCDEAGLPLEITEPPPAPDGPSPVTTYLRDAFGRPVLVTNPLGETVRLSWTVEGKPLIRTGPDGTAEHWEWDGEGNCTRHVDAAGGETTYEYTHFDLLSARTGPDGVRYTFTHNARLRLTEVTNPQGLTWSYDYDAAGRLVAETDFDGRRHSYELDAAGQLASRTTPLGERTSYERDVLGRTVRKDAAGAVTTYTYDPAGRLTHAHSPDAELLRQYDKAGRLKTELVNGRALTHAYDTLGRPTRRTTPTGAVSTYTYDAAGNRTALTADGHTLTSSHDAAGHERERTLGDGASLSWTWDPAGRLTGQALNPRSAEEGWQRSYTYRPDGHLIAVDDSREGTSRYALDATGRVTAVSARDWTESYAYDEAGNQTAAHWPTTHPGTEAQGPRTYAGTRIRTAGRLRYEHDAAGRVTTRQKRRLSRRPDTWRYTWDAEDHLTQVTTPDGTTWHYTYDPLGRRIAKHSVTERVDFTWDGPTLIEQTTTGPSLPNPVTLTWNHRGLHPISQTERITDETTQREVDTRFFAIVTDLIGTPTALVTEDGTTAWHTQRTLWGTTTWNTDATTYTPLRFPGQYFDPETALHYNFHRHYDPETARYLSPDPLGLGPAPNPVAYVENPHTWADPLGLAPVDGGCPNGGSWDPAEEPFLYRGVSYATENDPAWQMKMYQDALGGRAEPRGGHSDVQRHVGGDGATDSVFTSWTTDYADMALDCSQMGNGPGVVLRMPNADGDGFHRVPGVSYPYPEGEVTIRGPVGHAEISVNGGPWHRP</sequence>
<protein>
    <submittedName>
        <fullName evidence="6">RHS repeat-associated core domain-containing protein</fullName>
    </submittedName>
</protein>
<proteinExistence type="predicted"/>
<dbReference type="NCBIfam" id="TIGR03696">
    <property type="entry name" value="Rhs_assc_core"/>
    <property type="match status" value="1"/>
</dbReference>
<evidence type="ECO:0000256" key="1">
    <source>
        <dbReference type="ARBA" id="ARBA00022737"/>
    </source>
</evidence>
<dbReference type="InterPro" id="IPR050708">
    <property type="entry name" value="T6SS_VgrG/RHS"/>
</dbReference>
<dbReference type="RefSeq" id="WP_274046044.1">
    <property type="nucleotide sequence ID" value="NZ_JANCPR020000036.1"/>
</dbReference>
<evidence type="ECO:0000313" key="7">
    <source>
        <dbReference type="Proteomes" id="UP001214441"/>
    </source>
</evidence>
<dbReference type="Gene3D" id="2.180.10.10">
    <property type="entry name" value="RHS repeat-associated core"/>
    <property type="match status" value="5"/>
</dbReference>
<dbReference type="InterPro" id="IPR006530">
    <property type="entry name" value="YD"/>
</dbReference>
<feature type="domain" description="Teneurin-like YD-shell" evidence="5">
    <location>
        <begin position="1359"/>
        <end position="1437"/>
    </location>
</feature>
<feature type="domain" description="DUF6531" evidence="3">
    <location>
        <begin position="433"/>
        <end position="502"/>
    </location>
</feature>
<dbReference type="Pfam" id="PF20148">
    <property type="entry name" value="DUF6531"/>
    <property type="match status" value="1"/>
</dbReference>
<feature type="region of interest" description="Disordered" evidence="2">
    <location>
        <begin position="379"/>
        <end position="438"/>
    </location>
</feature>
<dbReference type="InterPro" id="IPR045351">
    <property type="entry name" value="DUF6531"/>
</dbReference>
<reference evidence="6 7" key="1">
    <citation type="submission" date="2023-05" db="EMBL/GenBank/DDBJ databases">
        <title>Streptantibioticus silvisoli sp. nov., acidotolerant actinomycetes 1 from pine litter.</title>
        <authorList>
            <person name="Swiecimska M."/>
            <person name="Golinska P."/>
            <person name="Sangal V."/>
            <person name="Wachnowicz B."/>
            <person name="Goodfellow M."/>
        </authorList>
    </citation>
    <scope>NUCLEOTIDE SEQUENCE [LARGE SCALE GENOMIC DNA]</scope>
    <source>
        <strain evidence="6 7">DSM 42109</strain>
    </source>
</reference>
<dbReference type="Pfam" id="PF25023">
    <property type="entry name" value="TEN_YD-shell"/>
    <property type="match status" value="1"/>
</dbReference>
<keyword evidence="7" id="KW-1185">Reference proteome</keyword>
<accession>A0ABT7A4Z0</accession>
<gene>
    <name evidence="6" type="ORF">NMN56_029900</name>
</gene>
<evidence type="ECO:0000259" key="3">
    <source>
        <dbReference type="Pfam" id="PF20148"/>
    </source>
</evidence>
<organism evidence="6 7">
    <name type="scientific">Streptomyces iconiensis</name>
    <dbReference type="NCBI Taxonomy" id="1384038"/>
    <lineage>
        <taxon>Bacteria</taxon>
        <taxon>Bacillati</taxon>
        <taxon>Actinomycetota</taxon>
        <taxon>Actinomycetes</taxon>
        <taxon>Kitasatosporales</taxon>
        <taxon>Streptomycetaceae</taxon>
        <taxon>Streptomyces</taxon>
    </lineage>
</organism>
<dbReference type="InterPro" id="IPR031325">
    <property type="entry name" value="RHS_repeat"/>
</dbReference>
<evidence type="ECO:0000259" key="4">
    <source>
        <dbReference type="Pfam" id="PF21725"/>
    </source>
</evidence>
<name>A0ABT7A4Z0_9ACTN</name>
<feature type="region of interest" description="Disordered" evidence="2">
    <location>
        <begin position="211"/>
        <end position="277"/>
    </location>
</feature>
<dbReference type="InterPro" id="IPR049082">
    <property type="entry name" value="T7SS_signal"/>
</dbReference>
<keyword evidence="1" id="KW-0677">Repeat</keyword>
<evidence type="ECO:0000259" key="5">
    <source>
        <dbReference type="Pfam" id="PF25023"/>
    </source>
</evidence>
<dbReference type="InterPro" id="IPR056823">
    <property type="entry name" value="TEN-like_YD-shell"/>
</dbReference>
<evidence type="ECO:0000256" key="2">
    <source>
        <dbReference type="SAM" id="MobiDB-lite"/>
    </source>
</evidence>
<feature type="compositionally biased region" description="Basic and acidic residues" evidence="2">
    <location>
        <begin position="404"/>
        <end position="435"/>
    </location>
</feature>
<feature type="domain" description="Putative T7SS secretion signal" evidence="4">
    <location>
        <begin position="26"/>
        <end position="271"/>
    </location>
</feature>
<evidence type="ECO:0000313" key="6">
    <source>
        <dbReference type="EMBL" id="MDJ1136089.1"/>
    </source>
</evidence>
<dbReference type="Proteomes" id="UP001214441">
    <property type="component" value="Unassembled WGS sequence"/>
</dbReference>
<dbReference type="PANTHER" id="PTHR32305">
    <property type="match status" value="1"/>
</dbReference>
<dbReference type="InterPro" id="IPR022385">
    <property type="entry name" value="Rhs_assc_core"/>
</dbReference>
<dbReference type="PANTHER" id="PTHR32305:SF15">
    <property type="entry name" value="PROTEIN RHSA-RELATED"/>
    <property type="match status" value="1"/>
</dbReference>
<dbReference type="Pfam" id="PF21725">
    <property type="entry name" value="T7SS_signal"/>
    <property type="match status" value="1"/>
</dbReference>